<dbReference type="Gene3D" id="3.40.30.10">
    <property type="entry name" value="Glutaredoxin"/>
    <property type="match status" value="1"/>
</dbReference>
<reference evidence="4" key="1">
    <citation type="journal article" date="2019" name="Int. J. Syst. Evol. Microbiol.">
        <title>The Global Catalogue of Microorganisms (GCM) 10K type strain sequencing project: providing services to taxonomists for standard genome sequencing and annotation.</title>
        <authorList>
            <consortium name="The Broad Institute Genomics Platform"/>
            <consortium name="The Broad Institute Genome Sequencing Center for Infectious Disease"/>
            <person name="Wu L."/>
            <person name="Ma J."/>
        </authorList>
    </citation>
    <scope>NUCLEOTIDE SEQUENCE [LARGE SCALE GENOMIC DNA]</scope>
    <source>
        <strain evidence="4">JCM 17804</strain>
    </source>
</reference>
<dbReference type="InterPro" id="IPR001853">
    <property type="entry name" value="DSBA-like_thioredoxin_dom"/>
</dbReference>
<name>A0ABP8I6R6_9BURK</name>
<protein>
    <recommendedName>
        <fullName evidence="1">2-hydroxychromene-2-carboxylate isomerase</fullName>
        <ecNumber evidence="1">5.99.1.4</ecNumber>
    </recommendedName>
</protein>
<dbReference type="InterPro" id="IPR014440">
    <property type="entry name" value="HCCAis_GSTk"/>
</dbReference>
<dbReference type="EMBL" id="BAABGJ010000076">
    <property type="protein sequence ID" value="GAA4352533.1"/>
    <property type="molecule type" value="Genomic_DNA"/>
</dbReference>
<dbReference type="PANTHER" id="PTHR42943">
    <property type="entry name" value="GLUTATHIONE S-TRANSFERASE KAPPA"/>
    <property type="match status" value="1"/>
</dbReference>
<dbReference type="Proteomes" id="UP001500975">
    <property type="component" value="Unassembled WGS sequence"/>
</dbReference>
<evidence type="ECO:0000256" key="1">
    <source>
        <dbReference type="PIRNR" id="PIRNR006386"/>
    </source>
</evidence>
<dbReference type="PIRSF" id="PIRSF006386">
    <property type="entry name" value="HCCAis_GSTk"/>
    <property type="match status" value="1"/>
</dbReference>
<dbReference type="InterPro" id="IPR036249">
    <property type="entry name" value="Thioredoxin-like_sf"/>
</dbReference>
<dbReference type="Pfam" id="PF01323">
    <property type="entry name" value="DSBA"/>
    <property type="match status" value="1"/>
</dbReference>
<proteinExistence type="inferred from homology"/>
<dbReference type="SUPFAM" id="SSF52833">
    <property type="entry name" value="Thioredoxin-like"/>
    <property type="match status" value="1"/>
</dbReference>
<dbReference type="CDD" id="cd03022">
    <property type="entry name" value="DsbA_HCCA_Iso"/>
    <property type="match status" value="1"/>
</dbReference>
<keyword evidence="4" id="KW-1185">Reference proteome</keyword>
<dbReference type="RefSeq" id="WP_345540355.1">
    <property type="nucleotide sequence ID" value="NZ_BAABGJ010000076.1"/>
</dbReference>
<dbReference type="EC" id="5.99.1.4" evidence="1"/>
<feature type="domain" description="DSBA-like thioredoxin" evidence="2">
    <location>
        <begin position="12"/>
        <end position="210"/>
    </location>
</feature>
<evidence type="ECO:0000259" key="2">
    <source>
        <dbReference type="Pfam" id="PF01323"/>
    </source>
</evidence>
<evidence type="ECO:0000313" key="3">
    <source>
        <dbReference type="EMBL" id="GAA4352533.1"/>
    </source>
</evidence>
<dbReference type="InterPro" id="IPR044087">
    <property type="entry name" value="NahD-like"/>
</dbReference>
<dbReference type="GO" id="GO:0016853">
    <property type="term" value="F:isomerase activity"/>
    <property type="evidence" value="ECO:0007669"/>
    <property type="project" value="UniProtKB-KW"/>
</dbReference>
<sequence length="216" mass="24225">MGLKIIQSMIALDCYYSLSSPWAYLGGPQLQDIVRRHHVRLALKPYDFQAVVPQTGGIPLKTRPEARRSYHALELARWRDYLGMPLVLEPAHYPKGPPSDPDWNKYAGWMVIAAQLQGLDAQPLSHALLRALWVEERDTSDAKVRIAVADENGYDGAALQALERAPETQATYRANGEEAVALGVFGSPTFVLEGERFWGQDRLGFLDRALDRLRGR</sequence>
<comment type="caution">
    <text evidence="3">The sequence shown here is derived from an EMBL/GenBank/DDBJ whole genome shotgun (WGS) entry which is preliminary data.</text>
</comment>
<organism evidence="3 4">
    <name type="scientific">Variovorax defluvii</name>
    <dbReference type="NCBI Taxonomy" id="913761"/>
    <lineage>
        <taxon>Bacteria</taxon>
        <taxon>Pseudomonadati</taxon>
        <taxon>Pseudomonadota</taxon>
        <taxon>Betaproteobacteria</taxon>
        <taxon>Burkholderiales</taxon>
        <taxon>Comamonadaceae</taxon>
        <taxon>Variovorax</taxon>
    </lineage>
</organism>
<keyword evidence="1 3" id="KW-0413">Isomerase</keyword>
<dbReference type="PANTHER" id="PTHR42943:SF13">
    <property type="entry name" value="GLUTATHIONE S-TRANSFERASE KAPPA-RELATED"/>
    <property type="match status" value="1"/>
</dbReference>
<dbReference type="InterPro" id="IPR051924">
    <property type="entry name" value="GST_Kappa/NadH"/>
</dbReference>
<evidence type="ECO:0000313" key="4">
    <source>
        <dbReference type="Proteomes" id="UP001500975"/>
    </source>
</evidence>
<gene>
    <name evidence="3" type="ORF">GCM10023165_41880</name>
</gene>
<comment type="catalytic activity">
    <reaction evidence="1">
        <text>2-hydroxychromene-2-carboxylate = (3E)-4-(2-hydroxyphenyl)-2-oxobut-3-enoate</text>
        <dbReference type="Rhea" id="RHEA:27401"/>
        <dbReference type="ChEBI" id="CHEBI:59350"/>
        <dbReference type="ChEBI" id="CHEBI:59353"/>
        <dbReference type="EC" id="5.99.1.4"/>
    </reaction>
</comment>
<accession>A0ABP8I6R6</accession>
<comment type="similarity">
    <text evidence="1">Belongs to the GST superfamily. NadH family.</text>
</comment>